<evidence type="ECO:0000256" key="4">
    <source>
        <dbReference type="ARBA" id="ARBA00022989"/>
    </source>
</evidence>
<reference evidence="6" key="1">
    <citation type="submission" date="2022-10" db="EMBL/GenBank/DDBJ databases">
        <authorList>
            <person name="Chen Y."/>
            <person name="Dougan E. K."/>
            <person name="Chan C."/>
            <person name="Rhodes N."/>
            <person name="Thang M."/>
        </authorList>
    </citation>
    <scope>NUCLEOTIDE SEQUENCE</scope>
</reference>
<reference evidence="7" key="2">
    <citation type="submission" date="2024-04" db="EMBL/GenBank/DDBJ databases">
        <authorList>
            <person name="Chen Y."/>
            <person name="Shah S."/>
            <person name="Dougan E. K."/>
            <person name="Thang M."/>
            <person name="Chan C."/>
        </authorList>
    </citation>
    <scope>NUCLEOTIDE SEQUENCE [LARGE SCALE GENOMIC DNA]</scope>
</reference>
<feature type="non-terminal residue" evidence="6">
    <location>
        <position position="1"/>
    </location>
</feature>
<evidence type="ECO:0008006" key="9">
    <source>
        <dbReference type="Google" id="ProtNLM"/>
    </source>
</evidence>
<dbReference type="Pfam" id="PF00083">
    <property type="entry name" value="Sugar_tr"/>
    <property type="match status" value="1"/>
</dbReference>
<proteinExistence type="predicted"/>
<sequence length="922" mass="104075">EKSSKAVVLSKRLPEDFIENTLMPHLESQMLYNIHVYTPAELTQIARAYSKQDVRQLALCRKLADHMKDRMKGFEAIDVVDALGPMWTMTPDDDELFEVLEQKIYEKIDDFTALNFMGIVRIYNKRASKHHQLLTKIVPRLKDLLAKYEGVELSEMLVSMAQSKETDMDILMTLVPEVERRYNEVSLLHSLNNVWALCQLKIKHPRLLEKVAQDLSNPQKSKDLTAGYMARIVWVYRMCGSWDLVSDTLLPMIRASSAEFRTGDFARLAQALPEERQTLTRVAHNLRGGLGDMGRKDFLMYLLGLVHGEVLEDRPDAGHDFGEITGACLNYIKEDQDNFKRDEVQRIVYLLHHSPKYRFLEDELPASWNATKEETLDFIRAKGCLVMLQIGCRSMSKGYDSCKATAEGSEVLDDMPFGRFHIAHLTFAILAVSVLAIPYDSWKTAPTNVCLFRDDPIYVSWTPDPFWPNSQRRSVTWRREELHVAGFNVTEAPGERNSPLLPQPFKQADGRWQEMAGCAFGTFVAPVLADRIGGLAKLGQTLRSRKPTLTFSLTAAALLSYASATARSLHMLLVLRTVSSAIWAIAWNTVSPWYIEFLPTRTRGAMLTALSLGWPVGRGISICCSNYFHSDWQKLQELPAIAMLLLAIGTRFIHESPRFLAARGRTDEARQVLQEVHRSNGSEWNSKCQLCLDDSSTQSMDERTWQELFSPDYVGRIAFCWTLFSLLSCTTILIDTWGPLIYQHLLFPHRTVLPHGLLMLFNVGDFVGLATCQQETRELTDFYVERCESVQIISVCVIDFIGRKGGFVVGFFVQGCILLTLSGVHGQAHRLGHYSLYVQSMLGVQLGYAVQMSCLSYAFAYCSIMCQPTIWPIMQRCSGCSCLVVVSSQLACEPQVIVTIFNPQETAGQPLAEGGARSRVAS</sequence>
<keyword evidence="4" id="KW-1133">Transmembrane helix</keyword>
<dbReference type="OrthoDB" id="691673at2759"/>
<gene>
    <name evidence="6" type="ORF">C1SCF055_LOCUS44372</name>
</gene>
<evidence type="ECO:0000256" key="3">
    <source>
        <dbReference type="ARBA" id="ARBA00022692"/>
    </source>
</evidence>
<protein>
    <recommendedName>
        <fullName evidence="9">Major facilitator superfamily (MFS) profile domain-containing protein</fullName>
    </recommendedName>
</protein>
<dbReference type="InterPro" id="IPR005828">
    <property type="entry name" value="MFS_sugar_transport-like"/>
</dbReference>
<evidence type="ECO:0000313" key="6">
    <source>
        <dbReference type="EMBL" id="CAI4019915.1"/>
    </source>
</evidence>
<evidence type="ECO:0000313" key="8">
    <source>
        <dbReference type="Proteomes" id="UP001152797"/>
    </source>
</evidence>
<organism evidence="6">
    <name type="scientific">Cladocopium goreaui</name>
    <dbReference type="NCBI Taxonomy" id="2562237"/>
    <lineage>
        <taxon>Eukaryota</taxon>
        <taxon>Sar</taxon>
        <taxon>Alveolata</taxon>
        <taxon>Dinophyceae</taxon>
        <taxon>Suessiales</taxon>
        <taxon>Symbiodiniaceae</taxon>
        <taxon>Cladocopium</taxon>
    </lineage>
</organism>
<dbReference type="InterPro" id="IPR036259">
    <property type="entry name" value="MFS_trans_sf"/>
</dbReference>
<dbReference type="GO" id="GO:0016020">
    <property type="term" value="C:membrane"/>
    <property type="evidence" value="ECO:0007669"/>
    <property type="project" value="UniProtKB-SubCell"/>
</dbReference>
<evidence type="ECO:0000256" key="1">
    <source>
        <dbReference type="ARBA" id="ARBA00004141"/>
    </source>
</evidence>
<feature type="non-terminal residue" evidence="6">
    <location>
        <position position="922"/>
    </location>
</feature>
<dbReference type="SUPFAM" id="SSF103473">
    <property type="entry name" value="MFS general substrate transporter"/>
    <property type="match status" value="1"/>
</dbReference>
<dbReference type="EMBL" id="CAMXCT020006778">
    <property type="protein sequence ID" value="CAL1173290.1"/>
    <property type="molecule type" value="Genomic_DNA"/>
</dbReference>
<name>A0A9P1M603_9DINO</name>
<keyword evidence="8" id="KW-1185">Reference proteome</keyword>
<dbReference type="Proteomes" id="UP001152797">
    <property type="component" value="Unassembled WGS sequence"/>
</dbReference>
<evidence type="ECO:0000256" key="2">
    <source>
        <dbReference type="ARBA" id="ARBA00022448"/>
    </source>
</evidence>
<dbReference type="PANTHER" id="PTHR23511:SF34">
    <property type="entry name" value="SYNAPTIC VESICLE GLYCOPROTEIN 2"/>
    <property type="match status" value="1"/>
</dbReference>
<dbReference type="PANTHER" id="PTHR23511">
    <property type="entry name" value="SYNAPTIC VESICLE GLYCOPROTEIN 2"/>
    <property type="match status" value="1"/>
</dbReference>
<evidence type="ECO:0000313" key="7">
    <source>
        <dbReference type="EMBL" id="CAL1173290.1"/>
    </source>
</evidence>
<accession>A0A9P1M603</accession>
<dbReference type="Gene3D" id="1.20.1250.20">
    <property type="entry name" value="MFS general substrate transporter like domains"/>
    <property type="match status" value="1"/>
</dbReference>
<dbReference type="EMBL" id="CAMXCT010006778">
    <property type="protein sequence ID" value="CAI4019915.1"/>
    <property type="molecule type" value="Genomic_DNA"/>
</dbReference>
<comment type="subcellular location">
    <subcellularLocation>
        <location evidence="1">Membrane</location>
        <topology evidence="1">Multi-pass membrane protein</topology>
    </subcellularLocation>
</comment>
<comment type="caution">
    <text evidence="6">The sequence shown here is derived from an EMBL/GenBank/DDBJ whole genome shotgun (WGS) entry which is preliminary data.</text>
</comment>
<evidence type="ECO:0000256" key="5">
    <source>
        <dbReference type="ARBA" id="ARBA00023136"/>
    </source>
</evidence>
<dbReference type="EMBL" id="CAMXCT030006778">
    <property type="protein sequence ID" value="CAL4807227.1"/>
    <property type="molecule type" value="Genomic_DNA"/>
</dbReference>
<keyword evidence="2" id="KW-0813">Transport</keyword>
<dbReference type="AlphaFoldDB" id="A0A9P1M603"/>
<keyword evidence="5" id="KW-0472">Membrane</keyword>
<dbReference type="GO" id="GO:0022857">
    <property type="term" value="F:transmembrane transporter activity"/>
    <property type="evidence" value="ECO:0007669"/>
    <property type="project" value="InterPro"/>
</dbReference>
<keyword evidence="3" id="KW-0812">Transmembrane</keyword>